<dbReference type="InterPro" id="IPR011074">
    <property type="entry name" value="CRAL/TRIO_N_dom"/>
</dbReference>
<dbReference type="EMBL" id="SGPL01000152">
    <property type="protein sequence ID" value="THH16558.1"/>
    <property type="molecule type" value="Genomic_DNA"/>
</dbReference>
<dbReference type="PROSITE" id="PS50191">
    <property type="entry name" value="CRAL_TRIO"/>
    <property type="match status" value="1"/>
</dbReference>
<dbReference type="OrthoDB" id="1434354at2759"/>
<dbReference type="SUPFAM" id="SSF46938">
    <property type="entry name" value="CRAL/TRIO N-terminal domain"/>
    <property type="match status" value="1"/>
</dbReference>
<dbReference type="InterPro" id="IPR036865">
    <property type="entry name" value="CRAL-TRIO_dom_sf"/>
</dbReference>
<dbReference type="SMART" id="SM01100">
    <property type="entry name" value="CRAL_TRIO_N"/>
    <property type="match status" value="1"/>
</dbReference>
<accession>A0A4S4LXD8</accession>
<dbReference type="SMART" id="SM00516">
    <property type="entry name" value="SEC14"/>
    <property type="match status" value="1"/>
</dbReference>
<proteinExistence type="predicted"/>
<keyword evidence="3" id="KW-1185">Reference proteome</keyword>
<organism evidence="2 3">
    <name type="scientific">Bondarzewia mesenterica</name>
    <dbReference type="NCBI Taxonomy" id="1095465"/>
    <lineage>
        <taxon>Eukaryota</taxon>
        <taxon>Fungi</taxon>
        <taxon>Dikarya</taxon>
        <taxon>Basidiomycota</taxon>
        <taxon>Agaricomycotina</taxon>
        <taxon>Agaricomycetes</taxon>
        <taxon>Russulales</taxon>
        <taxon>Bondarzewiaceae</taxon>
        <taxon>Bondarzewia</taxon>
    </lineage>
</organism>
<dbReference type="Proteomes" id="UP000310158">
    <property type="component" value="Unassembled WGS sequence"/>
</dbReference>
<dbReference type="Gene3D" id="3.40.525.10">
    <property type="entry name" value="CRAL-TRIO lipid binding domain"/>
    <property type="match status" value="1"/>
</dbReference>
<dbReference type="InterPro" id="IPR036273">
    <property type="entry name" value="CRAL/TRIO_N_dom_sf"/>
</dbReference>
<dbReference type="CDD" id="cd00170">
    <property type="entry name" value="SEC14"/>
    <property type="match status" value="1"/>
</dbReference>
<dbReference type="PANTHER" id="PTHR45657:SF1">
    <property type="entry name" value="CRAL-TRIO DOMAIN-CONTAINING PROTEIN YKL091C-RELATED"/>
    <property type="match status" value="1"/>
</dbReference>
<dbReference type="Pfam" id="PF00650">
    <property type="entry name" value="CRAL_TRIO"/>
    <property type="match status" value="1"/>
</dbReference>
<evidence type="ECO:0000259" key="1">
    <source>
        <dbReference type="PROSITE" id="PS50191"/>
    </source>
</evidence>
<dbReference type="Pfam" id="PF03765">
    <property type="entry name" value="CRAL_TRIO_N"/>
    <property type="match status" value="1"/>
</dbReference>
<protein>
    <recommendedName>
        <fullName evidence="1">CRAL-TRIO domain-containing protein</fullName>
    </recommendedName>
</protein>
<reference evidence="2 3" key="1">
    <citation type="submission" date="2019-02" db="EMBL/GenBank/DDBJ databases">
        <title>Genome sequencing of the rare red list fungi Bondarzewia mesenterica.</title>
        <authorList>
            <person name="Buettner E."/>
            <person name="Kellner H."/>
        </authorList>
    </citation>
    <scope>NUCLEOTIDE SEQUENCE [LARGE SCALE GENOMIC DNA]</scope>
    <source>
        <strain evidence="2 3">DSM 108281</strain>
    </source>
</reference>
<evidence type="ECO:0000313" key="2">
    <source>
        <dbReference type="EMBL" id="THH16558.1"/>
    </source>
</evidence>
<dbReference type="PANTHER" id="PTHR45657">
    <property type="entry name" value="CRAL-TRIO DOMAIN-CONTAINING PROTEIN YKL091C-RELATED"/>
    <property type="match status" value="1"/>
</dbReference>
<evidence type="ECO:0000313" key="3">
    <source>
        <dbReference type="Proteomes" id="UP000310158"/>
    </source>
</evidence>
<dbReference type="Gene3D" id="1.10.8.20">
    <property type="entry name" value="N-terminal domain of phosphatidylinositol transfer protein sec14p"/>
    <property type="match status" value="1"/>
</dbReference>
<dbReference type="InterPro" id="IPR051026">
    <property type="entry name" value="PI/PC_transfer"/>
</dbReference>
<comment type="caution">
    <text evidence="2">The sequence shown here is derived from an EMBL/GenBank/DDBJ whole genome shotgun (WGS) entry which is preliminary data.</text>
</comment>
<feature type="domain" description="CRAL-TRIO" evidence="1">
    <location>
        <begin position="88"/>
        <end position="242"/>
    </location>
</feature>
<dbReference type="SUPFAM" id="SSF52087">
    <property type="entry name" value="CRAL/TRIO domain"/>
    <property type="match status" value="1"/>
</dbReference>
<gene>
    <name evidence="2" type="ORF">EW146_g4102</name>
</gene>
<dbReference type="InterPro" id="IPR001251">
    <property type="entry name" value="CRAL-TRIO_dom"/>
</dbReference>
<dbReference type="PRINTS" id="PR00180">
    <property type="entry name" value="CRETINALDHBP"/>
</dbReference>
<dbReference type="AlphaFoldDB" id="A0A4S4LXD8"/>
<sequence>MFLDRAPLTPQQQKALQRLRNEINEEKLYQEGDTLDSDDRTLLRFLRARNFDVKTAKKMLVDCLKWRRTVEDIGIDELYRRIDPFDLGRPLNVHFIGGINLPELYKDVTPERHWQTIIVNAESLVREVLPACSAEAGRHINQALVVADLSGFSLQQFWRMKWLVRQSFQISQDYFPEAMGQLVVINSPSSFTAIWSAIKPWISAETAAKVTVLGADYISVLRDLVPPENLPAALGGACTCADAGGCSFSGAGPWMVGRKERRDGWLAGKLASPAVQWGEGQSEGTDVGGEDEVVGATVDGQALAANVESLSAPIAA</sequence>
<name>A0A4S4LXD8_9AGAM</name>